<dbReference type="EMBL" id="JAUNZN010000002">
    <property type="protein sequence ID" value="KAK4827421.1"/>
    <property type="molecule type" value="Genomic_DNA"/>
</dbReference>
<protein>
    <submittedName>
        <fullName evidence="1">Uncharacterized protein</fullName>
    </submittedName>
</protein>
<evidence type="ECO:0000313" key="1">
    <source>
        <dbReference type="EMBL" id="KAK4827421.1"/>
    </source>
</evidence>
<gene>
    <name evidence="1" type="ORF">QYF61_017859</name>
</gene>
<comment type="caution">
    <text evidence="1">The sequence shown here is derived from an EMBL/GenBank/DDBJ whole genome shotgun (WGS) entry which is preliminary data.</text>
</comment>
<proteinExistence type="predicted"/>
<sequence>MQPSNQFLIHRTVHPSNPSLSNLERRMLVIKHWNRLPRDVVESPSLEVFKGRLDEVLRDMFTILVHQWRYAFFNFPFLVDIPVEALLVILCIPCQVQLQLCLGLPNPIPTQAGSIPILFPGYLSLLPLPVQFPLALYHAGLFPSLPDFLHLGPESSCALWRASLKICQLCSAPLSLRAVSQGILLTNSLKSWKFAFLKFRVLTILLACPISQDCELHQCAASNLDITDELTCIGDHQVQYRIPSGRGVYYLG</sequence>
<dbReference type="Proteomes" id="UP001333110">
    <property type="component" value="Unassembled WGS sequence"/>
</dbReference>
<dbReference type="AlphaFoldDB" id="A0AAN7PS11"/>
<accession>A0AAN7PS11</accession>
<evidence type="ECO:0000313" key="2">
    <source>
        <dbReference type="Proteomes" id="UP001333110"/>
    </source>
</evidence>
<keyword evidence="2" id="KW-1185">Reference proteome</keyword>
<name>A0AAN7PS11_MYCAM</name>
<organism evidence="1 2">
    <name type="scientific">Mycteria americana</name>
    <name type="common">Wood stork</name>
    <dbReference type="NCBI Taxonomy" id="33587"/>
    <lineage>
        <taxon>Eukaryota</taxon>
        <taxon>Metazoa</taxon>
        <taxon>Chordata</taxon>
        <taxon>Craniata</taxon>
        <taxon>Vertebrata</taxon>
        <taxon>Euteleostomi</taxon>
        <taxon>Archelosauria</taxon>
        <taxon>Archosauria</taxon>
        <taxon>Dinosauria</taxon>
        <taxon>Saurischia</taxon>
        <taxon>Theropoda</taxon>
        <taxon>Coelurosauria</taxon>
        <taxon>Aves</taxon>
        <taxon>Neognathae</taxon>
        <taxon>Neoaves</taxon>
        <taxon>Aequornithes</taxon>
        <taxon>Ciconiiformes</taxon>
        <taxon>Ciconiidae</taxon>
        <taxon>Mycteria</taxon>
    </lineage>
</organism>
<reference evidence="1 2" key="1">
    <citation type="journal article" date="2023" name="J. Hered.">
        <title>Chromosome-level genome of the wood stork (Mycteria americana) provides insight into avian chromosome evolution.</title>
        <authorList>
            <person name="Flamio R. Jr."/>
            <person name="Ramstad K.M."/>
        </authorList>
    </citation>
    <scope>NUCLEOTIDE SEQUENCE [LARGE SCALE GENOMIC DNA]</scope>
    <source>
        <strain evidence="1">JAX WOST 10</strain>
    </source>
</reference>